<keyword evidence="15" id="KW-1185">Reference proteome</keyword>
<evidence type="ECO:0000313" key="15">
    <source>
        <dbReference type="Proteomes" id="UP001174694"/>
    </source>
</evidence>
<dbReference type="PROSITE" id="PS50929">
    <property type="entry name" value="ABC_TM1F"/>
    <property type="match status" value="2"/>
</dbReference>
<dbReference type="PROSITE" id="PS00211">
    <property type="entry name" value="ABC_TRANSPORTER_1"/>
    <property type="match status" value="2"/>
</dbReference>
<name>A0AA38RPW5_9PEZI</name>
<comment type="subcellular location">
    <subcellularLocation>
        <location evidence="1">Membrane</location>
        <topology evidence="1">Multi-pass membrane protein</topology>
    </subcellularLocation>
</comment>
<evidence type="ECO:0000256" key="8">
    <source>
        <dbReference type="ARBA" id="ARBA00022989"/>
    </source>
</evidence>
<dbReference type="Pfam" id="PF00664">
    <property type="entry name" value="ABC_membrane"/>
    <property type="match status" value="2"/>
</dbReference>
<gene>
    <name evidence="14" type="ORF">NKR23_g5203</name>
</gene>
<sequence length="1345" mass="142283">MTAAVSSDKENTSKASGPGQDANGQASVTDGNEVLQDKAEKGAPLLQALSNYLRLLFYGAEWLDYVLITVATICAIAAGVPYPLMGILFGQLVDDINGATCEAEGGGNSFSYESTIRDKVLKLVYVAIGAFVVIYAYVLCWSIASQRLAQRLRHRYFESLLRQDPAFFGNRTAGEVSSRLQGDIQAVQTGTSEKVGVFIGSISFFVTAYIIAFIKEARLAGMLISLVPAFLLMALIGGAFIQKFSGRMSDAVGAASSIASEALTHVSVVQSFTAAPRLEAKFAGHMAIARKAGIQKAAASALQAGLLYFIAYSANALAFWQGSRMVAKAISHPGSGSSIGQIYTVIFILVDACVVLGSVAPLLPLFGGASSAFQRLLVDIERGHPSEPSLKAGAVLPVDTPGSITFSDVSFAYPSRPDTSVLRSVNLTFPAGKHTAIVGPSGSGKSTIASLITKLLTPTEGLISLDGHDLRDIDSQSLRSFIGVVQQEPMLLNRSIMENIALGLVNSPHPEHASLKEVLHGPQLAELPTAEHHDGAQAEIVRLVHRAAELADVSAFVDSLEHGYATATGPGGARVSGGQRQRIALARALVRDPKILLLDEATASLDSTSERHIQAALERAAKHRTVISIAHRLSTVKNADNIVVLQAGEIVEQGSYAELVARGGVFARMVSLQALGSAHDPEVGSVSNSISTASLKIDDVLGDDSRNAVVPGGHEPTKGKAEDAGSEKAEAPQIGGKMPFAALSKGLAKLIKPSRIWLVPALFASFLVGCTFSASGLIFGFTVGELNPCNNTPSHILNRGLFFSGMLFMLAVVELAANAIAWSSFGLIAERLLYAVRVLSLRSLLEQDIDWHQSAGRTPSSLLSIITKDSAAVGSFSGSIIGTVLSIIISFVVAVILSHIIAWKIALVCLAVVPVLLAAGLFQLRSLARFEERHAEAYATAVGIAVEAVTAIQTVAAYSLEDEVLGGYNRALQAPRKEMVLASARANVWLAVSNSVGFLVYALAYWWGSHLIMKDEYSQKQFFIVLVAMLVSAQLWGQMFALSPEFSRARAAISRILGVMKLGSSGLAPMVTVGGSPSGNDVEATAEVTEKTPSGARGVKVTLDSVSFSYPSRPDVKILKDVSITIQPGQFCGLVGPSGAGKSTIMGLIQGLYRPTSGTVAIDGISLSRPSALSALRADMAVVPQDPCLFDGSIRFNVGLGARPGHDATDEEIEAACRAANIHETIIALPQGYDTDCGPGATQLSGGQRQRVAIARALVRKPRLLLLDESTSALDAESERALQKSLEEAARDVTVVAITHRLHTVQRADVIFVVEGGRVVDSGKHGELLERSESYRVNAQQQMLQ</sequence>
<feature type="transmembrane region" description="Helical" evidence="11">
    <location>
        <begin position="62"/>
        <end position="84"/>
    </location>
</feature>
<accession>A0AA38RPW5</accession>
<dbReference type="GO" id="GO:0090374">
    <property type="term" value="P:oligopeptide export from mitochondrion"/>
    <property type="evidence" value="ECO:0007669"/>
    <property type="project" value="TreeGrafter"/>
</dbReference>
<protein>
    <submittedName>
        <fullName evidence="14">Leptomycin B resistance protein pmd1-like protein 4</fullName>
    </submittedName>
</protein>
<dbReference type="FunFam" id="3.40.50.300:FF:000913">
    <property type="entry name" value="ABC multidrug transporter SitT"/>
    <property type="match status" value="1"/>
</dbReference>
<feature type="transmembrane region" description="Helical" evidence="11">
    <location>
        <begin position="300"/>
        <end position="322"/>
    </location>
</feature>
<comment type="caution">
    <text evidence="14">The sequence shown here is derived from an EMBL/GenBank/DDBJ whole genome shotgun (WGS) entry which is preliminary data.</text>
</comment>
<feature type="transmembrane region" description="Helical" evidence="11">
    <location>
        <begin position="195"/>
        <end position="214"/>
    </location>
</feature>
<feature type="compositionally biased region" description="Basic and acidic residues" evidence="10">
    <location>
        <begin position="715"/>
        <end position="730"/>
    </location>
</feature>
<feature type="transmembrane region" description="Helical" evidence="11">
    <location>
        <begin position="1022"/>
        <end position="1042"/>
    </location>
</feature>
<dbReference type="PANTHER" id="PTHR43394:SF11">
    <property type="entry name" value="ATP-BINDING CASSETTE TRANSPORTER"/>
    <property type="match status" value="1"/>
</dbReference>
<dbReference type="FunFam" id="1.20.1560.10:FF:000057">
    <property type="entry name" value="ABC multidrug transporter SitT"/>
    <property type="match status" value="1"/>
</dbReference>
<dbReference type="CDD" id="cd18578">
    <property type="entry name" value="ABC_6TM_Pgp_ABCB1_D2_like"/>
    <property type="match status" value="1"/>
</dbReference>
<keyword evidence="8 11" id="KW-1133">Transmembrane helix</keyword>
<dbReference type="SUPFAM" id="SSF90123">
    <property type="entry name" value="ABC transporter transmembrane region"/>
    <property type="match status" value="2"/>
</dbReference>
<keyword evidence="3" id="KW-0813">Transport</keyword>
<feature type="region of interest" description="Disordered" evidence="10">
    <location>
        <begin position="707"/>
        <end position="730"/>
    </location>
</feature>
<dbReference type="InterPro" id="IPR003593">
    <property type="entry name" value="AAA+_ATPase"/>
</dbReference>
<keyword evidence="7" id="KW-0067">ATP-binding</keyword>
<dbReference type="Gene3D" id="1.20.1560.10">
    <property type="entry name" value="ABC transporter type 1, transmembrane domain"/>
    <property type="match status" value="1"/>
</dbReference>
<evidence type="ECO:0000256" key="4">
    <source>
        <dbReference type="ARBA" id="ARBA00022692"/>
    </source>
</evidence>
<evidence type="ECO:0000313" key="14">
    <source>
        <dbReference type="EMBL" id="KAJ9148320.1"/>
    </source>
</evidence>
<proteinExistence type="inferred from homology"/>
<dbReference type="PROSITE" id="PS50893">
    <property type="entry name" value="ABC_TRANSPORTER_2"/>
    <property type="match status" value="2"/>
</dbReference>
<dbReference type="InterPro" id="IPR027417">
    <property type="entry name" value="P-loop_NTPase"/>
</dbReference>
<evidence type="ECO:0000256" key="7">
    <source>
        <dbReference type="ARBA" id="ARBA00022840"/>
    </source>
</evidence>
<keyword evidence="5" id="KW-0677">Repeat</keyword>
<feature type="region of interest" description="Disordered" evidence="10">
    <location>
        <begin position="1"/>
        <end position="27"/>
    </location>
</feature>
<evidence type="ECO:0000256" key="3">
    <source>
        <dbReference type="ARBA" id="ARBA00022448"/>
    </source>
</evidence>
<dbReference type="GO" id="GO:0015421">
    <property type="term" value="F:ABC-type oligopeptide transporter activity"/>
    <property type="evidence" value="ECO:0007669"/>
    <property type="project" value="TreeGrafter"/>
</dbReference>
<feature type="domain" description="ABC transporter" evidence="12">
    <location>
        <begin position="404"/>
        <end position="672"/>
    </location>
</feature>
<dbReference type="InterPro" id="IPR003439">
    <property type="entry name" value="ABC_transporter-like_ATP-bd"/>
</dbReference>
<dbReference type="SMART" id="SM00382">
    <property type="entry name" value="AAA"/>
    <property type="match status" value="2"/>
</dbReference>
<dbReference type="CDD" id="cd18577">
    <property type="entry name" value="ABC_6TM_Pgp_ABCB1_D1_like"/>
    <property type="match status" value="1"/>
</dbReference>
<dbReference type="InterPro" id="IPR036640">
    <property type="entry name" value="ABC1_TM_sf"/>
</dbReference>
<keyword evidence="4 11" id="KW-0812">Transmembrane</keyword>
<dbReference type="GO" id="GO:0016887">
    <property type="term" value="F:ATP hydrolysis activity"/>
    <property type="evidence" value="ECO:0007669"/>
    <property type="project" value="InterPro"/>
</dbReference>
<feature type="transmembrane region" description="Helical" evidence="11">
    <location>
        <begin position="986"/>
        <end position="1007"/>
    </location>
</feature>
<feature type="domain" description="ABC transporter" evidence="12">
    <location>
        <begin position="1101"/>
        <end position="1341"/>
    </location>
</feature>
<feature type="domain" description="ABC transmembrane type-1" evidence="13">
    <location>
        <begin position="70"/>
        <end position="368"/>
    </location>
</feature>
<dbReference type="EMBL" id="JANBVO010000013">
    <property type="protein sequence ID" value="KAJ9148320.1"/>
    <property type="molecule type" value="Genomic_DNA"/>
</dbReference>
<evidence type="ECO:0000256" key="11">
    <source>
        <dbReference type="SAM" id="Phobius"/>
    </source>
</evidence>
<evidence type="ECO:0000256" key="10">
    <source>
        <dbReference type="SAM" id="MobiDB-lite"/>
    </source>
</evidence>
<keyword evidence="6" id="KW-0547">Nucleotide-binding</keyword>
<dbReference type="InterPro" id="IPR011527">
    <property type="entry name" value="ABC1_TM_dom"/>
</dbReference>
<feature type="transmembrane region" description="Helical" evidence="11">
    <location>
        <begin position="220"/>
        <end position="241"/>
    </location>
</feature>
<evidence type="ECO:0000256" key="1">
    <source>
        <dbReference type="ARBA" id="ARBA00004141"/>
    </source>
</evidence>
<evidence type="ECO:0000256" key="9">
    <source>
        <dbReference type="ARBA" id="ARBA00023136"/>
    </source>
</evidence>
<dbReference type="Gene3D" id="3.40.50.300">
    <property type="entry name" value="P-loop containing nucleotide triphosphate hydrolases"/>
    <property type="match status" value="2"/>
</dbReference>
<reference evidence="14" key="1">
    <citation type="submission" date="2022-07" db="EMBL/GenBank/DDBJ databases">
        <title>Fungi with potential for degradation of polypropylene.</title>
        <authorList>
            <person name="Gostincar C."/>
        </authorList>
    </citation>
    <scope>NUCLEOTIDE SEQUENCE</scope>
    <source>
        <strain evidence="14">EXF-13308</strain>
    </source>
</reference>
<feature type="transmembrane region" description="Helical" evidence="11">
    <location>
        <begin position="871"/>
        <end position="897"/>
    </location>
</feature>
<feature type="domain" description="ABC transmembrane type-1" evidence="13">
    <location>
        <begin position="761"/>
        <end position="1048"/>
    </location>
</feature>
<evidence type="ECO:0000256" key="6">
    <source>
        <dbReference type="ARBA" id="ARBA00022741"/>
    </source>
</evidence>
<feature type="transmembrane region" description="Helical" evidence="11">
    <location>
        <begin position="903"/>
        <end position="924"/>
    </location>
</feature>
<dbReference type="GO" id="GO:0005524">
    <property type="term" value="F:ATP binding"/>
    <property type="evidence" value="ECO:0007669"/>
    <property type="project" value="UniProtKB-KW"/>
</dbReference>
<feature type="transmembrane region" description="Helical" evidence="11">
    <location>
        <begin position="342"/>
        <end position="366"/>
    </location>
</feature>
<evidence type="ECO:0000259" key="13">
    <source>
        <dbReference type="PROSITE" id="PS50929"/>
    </source>
</evidence>
<dbReference type="Pfam" id="PF00005">
    <property type="entry name" value="ABC_tran"/>
    <property type="match status" value="2"/>
</dbReference>
<comment type="similarity">
    <text evidence="2">Belongs to the ABC transporter superfamily. ABCB family. Multidrug resistance exporter (TC 3.A.1.201) subfamily.</text>
</comment>
<organism evidence="14 15">
    <name type="scientific">Pleurostoma richardsiae</name>
    <dbReference type="NCBI Taxonomy" id="41990"/>
    <lineage>
        <taxon>Eukaryota</taxon>
        <taxon>Fungi</taxon>
        <taxon>Dikarya</taxon>
        <taxon>Ascomycota</taxon>
        <taxon>Pezizomycotina</taxon>
        <taxon>Sordariomycetes</taxon>
        <taxon>Sordariomycetidae</taxon>
        <taxon>Calosphaeriales</taxon>
        <taxon>Pleurostomataceae</taxon>
        <taxon>Pleurostoma</taxon>
    </lineage>
</organism>
<dbReference type="SUPFAM" id="SSF52540">
    <property type="entry name" value="P-loop containing nucleoside triphosphate hydrolases"/>
    <property type="match status" value="2"/>
</dbReference>
<dbReference type="Proteomes" id="UP001174694">
    <property type="component" value="Unassembled WGS sequence"/>
</dbReference>
<dbReference type="InterPro" id="IPR017871">
    <property type="entry name" value="ABC_transporter-like_CS"/>
</dbReference>
<feature type="transmembrane region" description="Helical" evidence="11">
    <location>
        <begin position="801"/>
        <end position="822"/>
    </location>
</feature>
<evidence type="ECO:0000256" key="5">
    <source>
        <dbReference type="ARBA" id="ARBA00022737"/>
    </source>
</evidence>
<evidence type="ECO:0000256" key="2">
    <source>
        <dbReference type="ARBA" id="ARBA00007577"/>
    </source>
</evidence>
<dbReference type="PANTHER" id="PTHR43394">
    <property type="entry name" value="ATP-DEPENDENT PERMEASE MDL1, MITOCHONDRIAL"/>
    <property type="match status" value="1"/>
</dbReference>
<evidence type="ECO:0000259" key="12">
    <source>
        <dbReference type="PROSITE" id="PS50893"/>
    </source>
</evidence>
<keyword evidence="9 11" id="KW-0472">Membrane</keyword>
<feature type="transmembrane region" description="Helical" evidence="11">
    <location>
        <begin position="123"/>
        <end position="144"/>
    </location>
</feature>
<feature type="transmembrane region" description="Helical" evidence="11">
    <location>
        <begin position="756"/>
        <end position="781"/>
    </location>
</feature>
<dbReference type="InterPro" id="IPR039421">
    <property type="entry name" value="Type_1_exporter"/>
</dbReference>
<dbReference type="GO" id="GO:0005743">
    <property type="term" value="C:mitochondrial inner membrane"/>
    <property type="evidence" value="ECO:0007669"/>
    <property type="project" value="TreeGrafter"/>
</dbReference>